<feature type="domain" description="Glycine transporter" evidence="8">
    <location>
        <begin position="90"/>
        <end position="163"/>
    </location>
</feature>
<evidence type="ECO:0000256" key="2">
    <source>
        <dbReference type="ARBA" id="ARBA00008193"/>
    </source>
</evidence>
<gene>
    <name evidence="9" type="ORF">SAMN02745857_01824</name>
</gene>
<dbReference type="GO" id="GO:0005886">
    <property type="term" value="C:plasma membrane"/>
    <property type="evidence" value="ECO:0007669"/>
    <property type="project" value="UniProtKB-SubCell"/>
</dbReference>
<dbReference type="RefSeq" id="WP_084090482.1">
    <property type="nucleotide sequence ID" value="NZ_FWXD01000009.1"/>
</dbReference>
<feature type="transmembrane region" description="Helical" evidence="7">
    <location>
        <begin position="62"/>
        <end position="80"/>
    </location>
</feature>
<evidence type="ECO:0000256" key="1">
    <source>
        <dbReference type="ARBA" id="ARBA00004651"/>
    </source>
</evidence>
<proteinExistence type="inferred from homology"/>
<dbReference type="PANTHER" id="PTHR30506:SF3">
    <property type="entry name" value="UPF0126 INNER MEMBRANE PROTEIN YADS-RELATED"/>
    <property type="match status" value="1"/>
</dbReference>
<dbReference type="OrthoDB" id="9791874at2"/>
<evidence type="ECO:0000256" key="7">
    <source>
        <dbReference type="SAM" id="Phobius"/>
    </source>
</evidence>
<feature type="transmembrane region" description="Helical" evidence="7">
    <location>
        <begin position="147"/>
        <end position="165"/>
    </location>
</feature>
<evidence type="ECO:0000256" key="5">
    <source>
        <dbReference type="ARBA" id="ARBA00022989"/>
    </source>
</evidence>
<comment type="subcellular location">
    <subcellularLocation>
        <location evidence="1">Cell membrane</location>
        <topology evidence="1">Multi-pass membrane protein</topology>
    </subcellularLocation>
</comment>
<feature type="transmembrane region" description="Helical" evidence="7">
    <location>
        <begin position="30"/>
        <end position="50"/>
    </location>
</feature>
<dbReference type="PANTHER" id="PTHR30506">
    <property type="entry name" value="INNER MEMBRANE PROTEIN"/>
    <property type="match status" value="1"/>
</dbReference>
<accession>A0A1W1XKI5</accession>
<feature type="transmembrane region" description="Helical" evidence="7">
    <location>
        <begin position="116"/>
        <end position="135"/>
    </location>
</feature>
<comment type="similarity">
    <text evidence="2">Belongs to the UPF0126 family.</text>
</comment>
<evidence type="ECO:0000256" key="3">
    <source>
        <dbReference type="ARBA" id="ARBA00022475"/>
    </source>
</evidence>
<evidence type="ECO:0000313" key="9">
    <source>
        <dbReference type="EMBL" id="SMC24294.1"/>
    </source>
</evidence>
<protein>
    <submittedName>
        <fullName evidence="9">Uncharacterized membrane protein YeiH</fullName>
    </submittedName>
</protein>
<keyword evidence="10" id="KW-1185">Reference proteome</keyword>
<reference evidence="9 10" key="1">
    <citation type="submission" date="2017-04" db="EMBL/GenBank/DDBJ databases">
        <authorList>
            <person name="Afonso C.L."/>
            <person name="Miller P.J."/>
            <person name="Scott M.A."/>
            <person name="Spackman E."/>
            <person name="Goraichik I."/>
            <person name="Dimitrov K.M."/>
            <person name="Suarez D.L."/>
            <person name="Swayne D.E."/>
        </authorList>
    </citation>
    <scope>NUCLEOTIDE SEQUENCE [LARGE SCALE GENOMIC DNA]</scope>
    <source>
        <strain evidence="9 10">DSM 23236</strain>
    </source>
</reference>
<dbReference type="EMBL" id="FWXD01000009">
    <property type="protein sequence ID" value="SMC24294.1"/>
    <property type="molecule type" value="Genomic_DNA"/>
</dbReference>
<evidence type="ECO:0000313" key="10">
    <source>
        <dbReference type="Proteomes" id="UP000192761"/>
    </source>
</evidence>
<evidence type="ECO:0000256" key="4">
    <source>
        <dbReference type="ARBA" id="ARBA00022692"/>
    </source>
</evidence>
<keyword evidence="5 7" id="KW-1133">Transmembrane helix</keyword>
<dbReference type="Proteomes" id="UP000192761">
    <property type="component" value="Unassembled WGS sequence"/>
</dbReference>
<evidence type="ECO:0000259" key="8">
    <source>
        <dbReference type="Pfam" id="PF03458"/>
    </source>
</evidence>
<organism evidence="9 10">
    <name type="scientific">Andreprevotia lacus DSM 23236</name>
    <dbReference type="NCBI Taxonomy" id="1121001"/>
    <lineage>
        <taxon>Bacteria</taxon>
        <taxon>Pseudomonadati</taxon>
        <taxon>Pseudomonadota</taxon>
        <taxon>Betaproteobacteria</taxon>
        <taxon>Neisseriales</taxon>
        <taxon>Chitinibacteraceae</taxon>
        <taxon>Andreprevotia</taxon>
    </lineage>
</organism>
<dbReference type="InterPro" id="IPR005115">
    <property type="entry name" value="Gly_transporter"/>
</dbReference>
<feature type="domain" description="Glycine transporter" evidence="8">
    <location>
        <begin position="4"/>
        <end position="77"/>
    </location>
</feature>
<evidence type="ECO:0000256" key="6">
    <source>
        <dbReference type="ARBA" id="ARBA00023136"/>
    </source>
</evidence>
<feature type="transmembrane region" description="Helical" evidence="7">
    <location>
        <begin position="170"/>
        <end position="192"/>
    </location>
</feature>
<name>A0A1W1XKI5_9NEIS</name>
<keyword evidence="3" id="KW-1003">Cell membrane</keyword>
<dbReference type="Pfam" id="PF03458">
    <property type="entry name" value="Gly_transporter"/>
    <property type="match status" value="2"/>
</dbReference>
<dbReference type="AlphaFoldDB" id="A0A1W1XKI5"/>
<sequence>MLYLLDLIGCAVFAVSGALAAGHAGLDLLGVMTIATITAIGGGTVRDLLMNRHPVFWMCDPRYLYLTCITGLLTVLYVRYFPSPAAALLVPDALGLALFAICGAQLAEQAGHPRIIVVLMGMLTGTAGGVVRDVLSNQVPLILRKDIYASAAIAGIVLYLLLRALRVSTLWAGAAGFVAIAALRLLAVAYGWQLPVFRLA</sequence>
<feature type="transmembrane region" description="Helical" evidence="7">
    <location>
        <begin position="86"/>
        <end position="104"/>
    </location>
</feature>
<keyword evidence="4 7" id="KW-0812">Transmembrane</keyword>
<keyword evidence="6 7" id="KW-0472">Membrane</keyword>